<comment type="similarity">
    <text evidence="2 5">Belongs to the HSF family.</text>
</comment>
<reference evidence="9" key="1">
    <citation type="submission" date="2024-04" db="EMBL/GenBank/DDBJ databases">
        <authorList>
            <person name="Shaw F."/>
            <person name="Minotto A."/>
        </authorList>
    </citation>
    <scope>NUCLEOTIDE SEQUENCE [LARGE SCALE GENOMIC DNA]</scope>
</reference>
<feature type="compositionally biased region" description="Polar residues" evidence="6">
    <location>
        <begin position="327"/>
        <end position="341"/>
    </location>
</feature>
<dbReference type="PANTHER" id="PTHR10015:SF427">
    <property type="entry name" value="HEAT SHOCK FACTOR PROTEIN"/>
    <property type="match status" value="1"/>
</dbReference>
<dbReference type="PANTHER" id="PTHR10015">
    <property type="entry name" value="HEAT SHOCK TRANSCRIPTION FACTOR"/>
    <property type="match status" value="1"/>
</dbReference>
<dbReference type="PRINTS" id="PR00056">
    <property type="entry name" value="HSFDOMAIN"/>
</dbReference>
<feature type="compositionally biased region" description="Low complexity" evidence="6">
    <location>
        <begin position="565"/>
        <end position="588"/>
    </location>
</feature>
<organism evidence="8 9">
    <name type="scientific">Somion occarium</name>
    <dbReference type="NCBI Taxonomy" id="3059160"/>
    <lineage>
        <taxon>Eukaryota</taxon>
        <taxon>Fungi</taxon>
        <taxon>Dikarya</taxon>
        <taxon>Basidiomycota</taxon>
        <taxon>Agaricomycotina</taxon>
        <taxon>Agaricomycetes</taxon>
        <taxon>Polyporales</taxon>
        <taxon>Cerrenaceae</taxon>
        <taxon>Somion</taxon>
    </lineage>
</organism>
<protein>
    <recommendedName>
        <fullName evidence="7">HSF-type DNA-binding domain-containing protein</fullName>
    </recommendedName>
</protein>
<evidence type="ECO:0000313" key="9">
    <source>
        <dbReference type="Proteomes" id="UP001497453"/>
    </source>
</evidence>
<dbReference type="Proteomes" id="UP001497453">
    <property type="component" value="Chromosome 3"/>
</dbReference>
<dbReference type="InterPro" id="IPR036388">
    <property type="entry name" value="WH-like_DNA-bd_sf"/>
</dbReference>
<feature type="region of interest" description="Disordered" evidence="6">
    <location>
        <begin position="550"/>
        <end position="591"/>
    </location>
</feature>
<evidence type="ECO:0000256" key="4">
    <source>
        <dbReference type="ARBA" id="ARBA00023242"/>
    </source>
</evidence>
<evidence type="ECO:0000259" key="7">
    <source>
        <dbReference type="SMART" id="SM00415"/>
    </source>
</evidence>
<accession>A0ABP1DFV3</accession>
<evidence type="ECO:0000256" key="6">
    <source>
        <dbReference type="SAM" id="MobiDB-lite"/>
    </source>
</evidence>
<dbReference type="EMBL" id="OZ037946">
    <property type="protein sequence ID" value="CAL1705519.1"/>
    <property type="molecule type" value="Genomic_DNA"/>
</dbReference>
<feature type="region of interest" description="Disordered" evidence="6">
    <location>
        <begin position="232"/>
        <end position="366"/>
    </location>
</feature>
<sequence>MSSDQQLALARATTGQSTHLSKTARQVVPPFLQKLYEIVNDPKNDELIRWSESGDSFYVLNHERFAREVLGRWFKHQKFTSFVRQLNMYGFHKIPHLQQGVLRSDTDTEPWHFEHPHFHRGQPDLLCLIQRKKQPQQSNVDDMHIDMHEATAHITPQLANLSQGQILDINSVINGIAAIKRHQQAISADLNELKNSNQHLWQEALAARERHKKHQDTINRILKFLAGVFGQGAEHKHEGSPDSIQRKRPRLMIGDVTTNEKRKAATVEEVVDDDDKRSVSTPTATFATLDEPIVHSPSVAPSETYSPPASDTSTTNYRTTTSPPRTQMNESTTPNPSNNGHISPPEAPAAQNQNGPPRSLSPQSMSSALAMQNMPPNASTPEMWATLQQMLSTPNQMQRLMQALANQQQYPMPPMSEPGNLQYPVDSNTMNAVGPYGAQSHDWSRFPYGPTNVTTNGNLPFPVATAQLQHPPIPPLPQAPLTRRDSDDALGPLLNNAELLHSAEQLHKAYQDASQIDADVDALQFSINSLIENLGLDPTAITTISEDAAHQATGGGAPTGGGSGTPSSGPENTPSLTLSDDTDTPPTSIDFDFDAFFNELSSRPMPADYSDMVDSGGTTRFDPVASIDPSGVDDAQQEQLTAFLEDAGNSPLMDKHSAIPNTSTTTTTTPEMGKKRKSDVDLPTPFILNEDSPKAKRRR</sequence>
<evidence type="ECO:0000256" key="1">
    <source>
        <dbReference type="ARBA" id="ARBA00004123"/>
    </source>
</evidence>
<gene>
    <name evidence="8" type="ORF">GFSPODELE1_LOCUS5465</name>
</gene>
<dbReference type="Gene3D" id="1.10.10.10">
    <property type="entry name" value="Winged helix-like DNA-binding domain superfamily/Winged helix DNA-binding domain"/>
    <property type="match status" value="1"/>
</dbReference>
<feature type="compositionally biased region" description="Polar residues" evidence="6">
    <location>
        <begin position="299"/>
        <end position="311"/>
    </location>
</feature>
<keyword evidence="4" id="KW-0539">Nucleus</keyword>
<feature type="domain" description="HSF-type DNA-binding" evidence="7">
    <location>
        <begin position="27"/>
        <end position="132"/>
    </location>
</feature>
<comment type="subcellular location">
    <subcellularLocation>
        <location evidence="1">Nucleus</location>
    </subcellularLocation>
</comment>
<feature type="compositionally biased region" description="Low complexity" evidence="6">
    <location>
        <begin position="312"/>
        <end position="326"/>
    </location>
</feature>
<evidence type="ECO:0000256" key="2">
    <source>
        <dbReference type="ARBA" id="ARBA00006403"/>
    </source>
</evidence>
<dbReference type="InterPro" id="IPR000232">
    <property type="entry name" value="HSF_DNA-bd"/>
</dbReference>
<feature type="region of interest" description="Disordered" evidence="6">
    <location>
        <begin position="649"/>
        <end position="699"/>
    </location>
</feature>
<feature type="compositionally biased region" description="Gly residues" evidence="6">
    <location>
        <begin position="553"/>
        <end position="564"/>
    </location>
</feature>
<keyword evidence="3" id="KW-0238">DNA-binding</keyword>
<evidence type="ECO:0000256" key="5">
    <source>
        <dbReference type="RuleBase" id="RU004020"/>
    </source>
</evidence>
<keyword evidence="9" id="KW-1185">Reference proteome</keyword>
<proteinExistence type="inferred from homology"/>
<name>A0ABP1DFV3_9APHY</name>
<dbReference type="SMART" id="SM00415">
    <property type="entry name" value="HSF"/>
    <property type="match status" value="1"/>
</dbReference>
<evidence type="ECO:0000256" key="3">
    <source>
        <dbReference type="ARBA" id="ARBA00023125"/>
    </source>
</evidence>
<dbReference type="Pfam" id="PF00447">
    <property type="entry name" value="HSF_DNA-bind"/>
    <property type="match status" value="1"/>
</dbReference>
<feature type="compositionally biased region" description="Polar residues" evidence="6">
    <location>
        <begin position="350"/>
        <end position="366"/>
    </location>
</feature>
<evidence type="ECO:0000313" key="8">
    <source>
        <dbReference type="EMBL" id="CAL1705519.1"/>
    </source>
</evidence>
<dbReference type="SUPFAM" id="SSF46785">
    <property type="entry name" value="Winged helix' DNA-binding domain"/>
    <property type="match status" value="1"/>
</dbReference>
<dbReference type="InterPro" id="IPR036390">
    <property type="entry name" value="WH_DNA-bd_sf"/>
</dbReference>